<dbReference type="AlphaFoldDB" id="A0A7W5BCJ9"/>
<feature type="chain" id="PRO_5030557512" description="Lipoprotein" evidence="1">
    <location>
        <begin position="20"/>
        <end position="194"/>
    </location>
</feature>
<comment type="caution">
    <text evidence="2">The sequence shown here is derived from an EMBL/GenBank/DDBJ whole genome shotgun (WGS) entry which is preliminary data.</text>
</comment>
<keyword evidence="3" id="KW-1185">Reference proteome</keyword>
<proteinExistence type="predicted"/>
<dbReference type="EMBL" id="JACHXD010000007">
    <property type="protein sequence ID" value="MBB3119835.1"/>
    <property type="molecule type" value="Genomic_DNA"/>
</dbReference>
<reference evidence="2 3" key="1">
    <citation type="submission" date="2020-08" db="EMBL/GenBank/DDBJ databases">
        <title>Genomic Encyclopedia of Type Strains, Phase III (KMG-III): the genomes of soil and plant-associated and newly described type strains.</title>
        <authorList>
            <person name="Whitman W."/>
        </authorList>
    </citation>
    <scope>NUCLEOTIDE SEQUENCE [LARGE SCALE GENOMIC DNA]</scope>
    <source>
        <strain evidence="2 3">CECT 8897</strain>
    </source>
</reference>
<dbReference type="PROSITE" id="PS51257">
    <property type="entry name" value="PROKAR_LIPOPROTEIN"/>
    <property type="match status" value="1"/>
</dbReference>
<keyword evidence="1" id="KW-0732">Signal</keyword>
<evidence type="ECO:0000313" key="3">
    <source>
        <dbReference type="Proteomes" id="UP000541535"/>
    </source>
</evidence>
<sequence length="194" mass="19531">MKKTYLRSGAALLCAATLAACGGGGGGGNIPLIVRVVGLTEGSIKLKNNGGDELTTGNAPSGVSFSQAMADDKTYNVTISQESVSAKCTVSNGSGKINWYNRTVDVVCLPYERTLGGSISGLTGRGLTLANGASSLNVEAGATSFVFGEKVFQGLTYAVAVLRQPDGQSCAVVPATASGTVGAVNITNVTVTCK</sequence>
<gene>
    <name evidence="2" type="ORF">FHS03_002890</name>
</gene>
<evidence type="ECO:0000313" key="2">
    <source>
        <dbReference type="EMBL" id="MBB3119835.1"/>
    </source>
</evidence>
<accession>A0A7W5BCJ9</accession>
<dbReference type="RefSeq" id="WP_183441640.1">
    <property type="nucleotide sequence ID" value="NZ_JACHXD010000007.1"/>
</dbReference>
<evidence type="ECO:0008006" key="4">
    <source>
        <dbReference type="Google" id="ProtNLM"/>
    </source>
</evidence>
<name>A0A7W5BCJ9_9BURK</name>
<feature type="signal peptide" evidence="1">
    <location>
        <begin position="1"/>
        <end position="19"/>
    </location>
</feature>
<protein>
    <recommendedName>
        <fullName evidence="4">Lipoprotein</fullName>
    </recommendedName>
</protein>
<dbReference type="Proteomes" id="UP000541535">
    <property type="component" value="Unassembled WGS sequence"/>
</dbReference>
<organism evidence="2 3">
    <name type="scientific">Pseudoduganella violacea</name>
    <dbReference type="NCBI Taxonomy" id="1715466"/>
    <lineage>
        <taxon>Bacteria</taxon>
        <taxon>Pseudomonadati</taxon>
        <taxon>Pseudomonadota</taxon>
        <taxon>Betaproteobacteria</taxon>
        <taxon>Burkholderiales</taxon>
        <taxon>Oxalobacteraceae</taxon>
        <taxon>Telluria group</taxon>
        <taxon>Pseudoduganella</taxon>
    </lineage>
</organism>
<evidence type="ECO:0000256" key="1">
    <source>
        <dbReference type="SAM" id="SignalP"/>
    </source>
</evidence>